<dbReference type="Proteomes" id="UP000277928">
    <property type="component" value="Unassembled WGS sequence"/>
</dbReference>
<gene>
    <name evidence="6" type="ORF">NLS_LOCUS416</name>
</gene>
<dbReference type="SMART" id="SM00025">
    <property type="entry name" value="Pumilio"/>
    <property type="match status" value="8"/>
</dbReference>
<dbReference type="STRING" id="42156.A0A3P6SK23"/>
<dbReference type="EMBL" id="UYRX01000010">
    <property type="protein sequence ID" value="VDK68410.1"/>
    <property type="molecule type" value="Genomic_DNA"/>
</dbReference>
<reference evidence="6 7" key="1">
    <citation type="submission" date="2018-08" db="EMBL/GenBank/DDBJ databases">
        <authorList>
            <person name="Laetsch R D."/>
            <person name="Stevens L."/>
            <person name="Kumar S."/>
            <person name="Blaxter L. M."/>
        </authorList>
    </citation>
    <scope>NUCLEOTIDE SEQUENCE [LARGE SCALE GENOMIC DNA]</scope>
</reference>
<accession>A0A3P6SK23</accession>
<keyword evidence="1" id="KW-0217">Developmental protein</keyword>
<dbReference type="Pfam" id="PF00806">
    <property type="entry name" value="PUF"/>
    <property type="match status" value="4"/>
</dbReference>
<evidence type="ECO:0000256" key="3">
    <source>
        <dbReference type="ARBA" id="ARBA00022782"/>
    </source>
</evidence>
<dbReference type="PROSITE" id="PS50302">
    <property type="entry name" value="PUM"/>
    <property type="match status" value="2"/>
</dbReference>
<feature type="repeat" description="Pumilio" evidence="4">
    <location>
        <begin position="238"/>
        <end position="274"/>
    </location>
</feature>
<dbReference type="Pfam" id="PF22493">
    <property type="entry name" value="PUF_NOP9"/>
    <property type="match status" value="1"/>
</dbReference>
<name>A0A3P6SK23_LITSI</name>
<proteinExistence type="predicted"/>
<evidence type="ECO:0000313" key="7">
    <source>
        <dbReference type="Proteomes" id="UP000277928"/>
    </source>
</evidence>
<dbReference type="GO" id="GO:0030154">
    <property type="term" value="P:cell differentiation"/>
    <property type="evidence" value="ECO:0007669"/>
    <property type="project" value="UniProtKB-KW"/>
</dbReference>
<dbReference type="OrthoDB" id="668540at2759"/>
<dbReference type="PANTHER" id="PTHR12537:SF112">
    <property type="entry name" value="FEM-3 MRNA-BINDING FACTOR 1-RELATED"/>
    <property type="match status" value="1"/>
</dbReference>
<dbReference type="AlphaFoldDB" id="A0A3P6SK23"/>
<dbReference type="PANTHER" id="PTHR12537">
    <property type="entry name" value="RNA BINDING PROTEIN PUMILIO-RELATED"/>
    <property type="match status" value="1"/>
</dbReference>
<sequence>MWEVSTGTSVERGFAARDGREEAVVLVALPSISPPANATAYTAQLTQMLQAINILNHAATIAQFLHASSWPIESVNFHHHTYTIHLAPEIHGQGTTSLVESNGLQQIAPNPVLYRAVPPYIVPFSNPSPPLTASQGSDVQADISLLPFPATDDASVAKAFTEYLLETGKIGIYAIDKRGSRFLQKVFVTGDSVIRQKLADYFLKMDIFINLCDDIFANFFLQKLIEEVQNDQQTTIYSFLEMNLITLSRGRYSCRVVQKAFECFDIAKRLSLIEKLDGSEKDLSLDQNANHVIQKILSCVPFHGYNGIVSKYIESADVLNEVVTNKYGCRIIQLSIEKLEVEVAKSTESAALLLERLVSMLLEDCWSYSSHQYANYVIQHIITSNALEKHRNAVICGLLSNLLSMSQEKYASHVVERALQHAPPKLLHAMMTEIFDGYECDQQGHDALDVLLFDQFGNYVIQTMLDISVQTMEKKRVGSDSWFKRLSERILKSQWKLMRYSSGKKILEKLNAAISNEENIQDENFDPSARSLVVPKKFR</sequence>
<dbReference type="InterPro" id="IPR016024">
    <property type="entry name" value="ARM-type_fold"/>
</dbReference>
<organism evidence="6 7">
    <name type="scientific">Litomosoides sigmodontis</name>
    <name type="common">Filarial nematode worm</name>
    <dbReference type="NCBI Taxonomy" id="42156"/>
    <lineage>
        <taxon>Eukaryota</taxon>
        <taxon>Metazoa</taxon>
        <taxon>Ecdysozoa</taxon>
        <taxon>Nematoda</taxon>
        <taxon>Chromadorea</taxon>
        <taxon>Rhabditida</taxon>
        <taxon>Spirurina</taxon>
        <taxon>Spiruromorpha</taxon>
        <taxon>Filarioidea</taxon>
        <taxon>Onchocercidae</taxon>
        <taxon>Litomosoides</taxon>
    </lineage>
</organism>
<feature type="repeat" description="Pumilio" evidence="4">
    <location>
        <begin position="397"/>
        <end position="432"/>
    </location>
</feature>
<dbReference type="InterPro" id="IPR011989">
    <property type="entry name" value="ARM-like"/>
</dbReference>
<dbReference type="GO" id="GO:0005634">
    <property type="term" value="C:nucleus"/>
    <property type="evidence" value="ECO:0007669"/>
    <property type="project" value="TreeGrafter"/>
</dbReference>
<dbReference type="Gene3D" id="1.25.10.10">
    <property type="entry name" value="Leucine-rich Repeat Variant"/>
    <property type="match status" value="1"/>
</dbReference>
<evidence type="ECO:0000256" key="4">
    <source>
        <dbReference type="PROSITE-ProRule" id="PRU00317"/>
    </source>
</evidence>
<dbReference type="SUPFAM" id="SSF48371">
    <property type="entry name" value="ARM repeat"/>
    <property type="match status" value="1"/>
</dbReference>
<keyword evidence="7" id="KW-1185">Reference proteome</keyword>
<dbReference type="GO" id="GO:0003730">
    <property type="term" value="F:mRNA 3'-UTR binding"/>
    <property type="evidence" value="ECO:0007669"/>
    <property type="project" value="TreeGrafter"/>
</dbReference>
<feature type="domain" description="PUM-HD" evidence="5">
    <location>
        <begin position="140"/>
        <end position="514"/>
    </location>
</feature>
<dbReference type="PROSITE" id="PS50303">
    <property type="entry name" value="PUM_HD"/>
    <property type="match status" value="1"/>
</dbReference>
<dbReference type="InterPro" id="IPR001313">
    <property type="entry name" value="Pumilio_RNA-bd_rpt"/>
</dbReference>
<evidence type="ECO:0000313" key="6">
    <source>
        <dbReference type="EMBL" id="VDK68410.1"/>
    </source>
</evidence>
<keyword evidence="3" id="KW-0221">Differentiation</keyword>
<evidence type="ECO:0000256" key="2">
    <source>
        <dbReference type="ARBA" id="ARBA00022737"/>
    </source>
</evidence>
<dbReference type="OMA" id="HAMMNEI"/>
<dbReference type="InterPro" id="IPR033133">
    <property type="entry name" value="PUM-HD"/>
</dbReference>
<dbReference type="GO" id="GO:0010608">
    <property type="term" value="P:post-transcriptional regulation of gene expression"/>
    <property type="evidence" value="ECO:0007669"/>
    <property type="project" value="TreeGrafter"/>
</dbReference>
<dbReference type="GO" id="GO:0005737">
    <property type="term" value="C:cytoplasm"/>
    <property type="evidence" value="ECO:0007669"/>
    <property type="project" value="TreeGrafter"/>
</dbReference>
<protein>
    <recommendedName>
        <fullName evidence="5">PUM-HD domain-containing protein</fullName>
    </recommendedName>
</protein>
<evidence type="ECO:0000259" key="5">
    <source>
        <dbReference type="PROSITE" id="PS50303"/>
    </source>
</evidence>
<evidence type="ECO:0000256" key="1">
    <source>
        <dbReference type="ARBA" id="ARBA00022473"/>
    </source>
</evidence>
<keyword evidence="2" id="KW-0677">Repeat</keyword>